<dbReference type="Proteomes" id="UP001066276">
    <property type="component" value="Chromosome 10"/>
</dbReference>
<organism evidence="2 3">
    <name type="scientific">Pleurodeles waltl</name>
    <name type="common">Iberian ribbed newt</name>
    <dbReference type="NCBI Taxonomy" id="8319"/>
    <lineage>
        <taxon>Eukaryota</taxon>
        <taxon>Metazoa</taxon>
        <taxon>Chordata</taxon>
        <taxon>Craniata</taxon>
        <taxon>Vertebrata</taxon>
        <taxon>Euteleostomi</taxon>
        <taxon>Amphibia</taxon>
        <taxon>Batrachia</taxon>
        <taxon>Caudata</taxon>
        <taxon>Salamandroidea</taxon>
        <taxon>Salamandridae</taxon>
        <taxon>Pleurodelinae</taxon>
        <taxon>Pleurodeles</taxon>
    </lineage>
</organism>
<evidence type="ECO:0000313" key="3">
    <source>
        <dbReference type="Proteomes" id="UP001066276"/>
    </source>
</evidence>
<sequence length="79" mass="9193">MPLVLERPHRSSDPQAMTRHRAQFGASRRLLCAHMLSRGCGRVTWTEEPLEFKCHRERRSIKAGTSPPEQRYHWLPGVT</sequence>
<dbReference type="AlphaFoldDB" id="A0AAV7M9J6"/>
<name>A0AAV7M9J6_PLEWA</name>
<evidence type="ECO:0000313" key="2">
    <source>
        <dbReference type="EMBL" id="KAJ1100431.1"/>
    </source>
</evidence>
<evidence type="ECO:0000256" key="1">
    <source>
        <dbReference type="SAM" id="MobiDB-lite"/>
    </source>
</evidence>
<reference evidence="2" key="1">
    <citation type="journal article" date="2022" name="bioRxiv">
        <title>Sequencing and chromosome-scale assembly of the giantPleurodeles waltlgenome.</title>
        <authorList>
            <person name="Brown T."/>
            <person name="Elewa A."/>
            <person name="Iarovenko S."/>
            <person name="Subramanian E."/>
            <person name="Araus A.J."/>
            <person name="Petzold A."/>
            <person name="Susuki M."/>
            <person name="Suzuki K.-i.T."/>
            <person name="Hayashi T."/>
            <person name="Toyoda A."/>
            <person name="Oliveira C."/>
            <person name="Osipova E."/>
            <person name="Leigh N.D."/>
            <person name="Simon A."/>
            <person name="Yun M.H."/>
        </authorList>
    </citation>
    <scope>NUCLEOTIDE SEQUENCE</scope>
    <source>
        <strain evidence="2">20211129_DDA</strain>
        <tissue evidence="2">Liver</tissue>
    </source>
</reference>
<comment type="caution">
    <text evidence="2">The sequence shown here is derived from an EMBL/GenBank/DDBJ whole genome shotgun (WGS) entry which is preliminary data.</text>
</comment>
<accession>A0AAV7M9J6</accession>
<protein>
    <submittedName>
        <fullName evidence="2">Uncharacterized protein</fullName>
    </submittedName>
</protein>
<proteinExistence type="predicted"/>
<keyword evidence="3" id="KW-1185">Reference proteome</keyword>
<gene>
    <name evidence="2" type="ORF">NDU88_005517</name>
</gene>
<feature type="region of interest" description="Disordered" evidence="1">
    <location>
        <begin position="60"/>
        <end position="79"/>
    </location>
</feature>
<dbReference type="EMBL" id="JANPWB010000014">
    <property type="protein sequence ID" value="KAJ1100431.1"/>
    <property type="molecule type" value="Genomic_DNA"/>
</dbReference>